<dbReference type="InterPro" id="IPR028261">
    <property type="entry name" value="DPD_II"/>
</dbReference>
<dbReference type="PANTHER" id="PTHR42783">
    <property type="entry name" value="GLUTAMATE SYNTHASE [NADPH] SMALL CHAIN"/>
    <property type="match status" value="1"/>
</dbReference>
<comment type="caution">
    <text evidence="3">The sequence shown here is derived from an EMBL/GenBank/DDBJ whole genome shotgun (WGS) entry which is preliminary data.</text>
</comment>
<feature type="domain" description="Dihydroprymidine dehydrogenase" evidence="2">
    <location>
        <begin position="9"/>
        <end position="119"/>
    </location>
</feature>
<dbReference type="PRINTS" id="PR00469">
    <property type="entry name" value="PNDRDTASEII"/>
</dbReference>
<dbReference type="NCBIfam" id="TIGR01316">
    <property type="entry name" value="gltA"/>
    <property type="match status" value="1"/>
</dbReference>
<dbReference type="OrthoDB" id="27922at2157"/>
<dbReference type="GO" id="GO:0051536">
    <property type="term" value="F:iron-sulfur cluster binding"/>
    <property type="evidence" value="ECO:0007669"/>
    <property type="project" value="InterPro"/>
</dbReference>
<dbReference type="PRINTS" id="PR00368">
    <property type="entry name" value="FADPNR"/>
</dbReference>
<reference evidence="3" key="1">
    <citation type="submission" date="2014-12" db="EMBL/GenBank/DDBJ databases">
        <authorList>
            <person name="Huang H.-H."/>
            <person name="Chen S.-C."/>
            <person name="Lai M.-C."/>
        </authorList>
    </citation>
    <scope>NUCLEOTIDE SEQUENCE</scope>
    <source>
        <strain evidence="3">K1F9705b</strain>
    </source>
</reference>
<evidence type="ECO:0000313" key="4">
    <source>
        <dbReference type="Proteomes" id="UP000730161"/>
    </source>
</evidence>
<dbReference type="AlphaFoldDB" id="A0A8J7W830"/>
<sequence>MSDRPADLRVHDFEEVDSGIPAEEAIAEAARCLQCKKPACVDGCPVGIDIPGFIRCIEDGDFRSAIGIIKESNMLPAVCGRVCPQEVQCEGECILGVKDKPIAIGSLERFLADWERENGIEIPELAEKRSERIAVVGSGPAGLTAAAELARNGFSVTIFEAFHEPGGVLTYGIPEFRLPKEVVQAEISEVKRLGVEIRTNYLVGRSLPVEELLSYDAIILATGAGLPAFMGIPGENQIGVYSANEFLTRVNLLHADAFPHHDTPVKKGRSVVVIGGGNVAMDAARVAKRMGADVTLVYRRRREDMPARLVEAHHAEEEGIRFLCCTNPTRILGEGTVTGVEVVSMDMCELDDSGRPSAKPIPGSEYIIPADVVIEAIGQSPNPLLIRMIEGLVREKKGNLLVDESGKTTVPKIYAAGDVATGAATVILAMGAAKTAADAVCRMLTEE</sequence>
<dbReference type="Pfam" id="PF14691">
    <property type="entry name" value="Fer4_20"/>
    <property type="match status" value="1"/>
</dbReference>
<gene>
    <name evidence="3" type="ORF">RJ53_02190</name>
</gene>
<dbReference type="GO" id="GO:0016491">
    <property type="term" value="F:oxidoreductase activity"/>
    <property type="evidence" value="ECO:0007669"/>
    <property type="project" value="InterPro"/>
</dbReference>
<accession>A0A8J7W830</accession>
<feature type="domain" description="FAD/NAD(P)-binding" evidence="1">
    <location>
        <begin position="132"/>
        <end position="431"/>
    </location>
</feature>
<dbReference type="InterPro" id="IPR006004">
    <property type="entry name" value="SudA-like"/>
</dbReference>
<dbReference type="PANTHER" id="PTHR42783:SF3">
    <property type="entry name" value="GLUTAMATE SYNTHASE [NADPH] SMALL CHAIN-RELATED"/>
    <property type="match status" value="1"/>
</dbReference>
<dbReference type="Gene3D" id="3.50.50.60">
    <property type="entry name" value="FAD/NAD(P)-binding domain"/>
    <property type="match status" value="2"/>
</dbReference>
<proteinExistence type="predicted"/>
<dbReference type="InterPro" id="IPR023753">
    <property type="entry name" value="FAD/NAD-binding_dom"/>
</dbReference>
<dbReference type="Proteomes" id="UP000730161">
    <property type="component" value="Unassembled WGS sequence"/>
</dbReference>
<dbReference type="Pfam" id="PF07992">
    <property type="entry name" value="Pyr_redox_2"/>
    <property type="match status" value="1"/>
</dbReference>
<protein>
    <submittedName>
        <fullName evidence="3">Dihydropyrimidine dehydrogenase</fullName>
    </submittedName>
</protein>
<keyword evidence="4" id="KW-1185">Reference proteome</keyword>
<dbReference type="SUPFAM" id="SSF46548">
    <property type="entry name" value="alpha-helical ferredoxin"/>
    <property type="match status" value="1"/>
</dbReference>
<dbReference type="EMBL" id="JWHL01000002">
    <property type="protein sequence ID" value="MBR1368370.1"/>
    <property type="molecule type" value="Genomic_DNA"/>
</dbReference>
<evidence type="ECO:0000313" key="3">
    <source>
        <dbReference type="EMBL" id="MBR1368370.1"/>
    </source>
</evidence>
<dbReference type="RefSeq" id="WP_211529979.1">
    <property type="nucleotide sequence ID" value="NZ_JWHL01000002.1"/>
</dbReference>
<evidence type="ECO:0000259" key="2">
    <source>
        <dbReference type="Pfam" id="PF14691"/>
    </source>
</evidence>
<name>A0A8J7W830_9EURY</name>
<dbReference type="SUPFAM" id="SSF51971">
    <property type="entry name" value="Nucleotide-binding domain"/>
    <property type="match status" value="1"/>
</dbReference>
<dbReference type="InterPro" id="IPR036188">
    <property type="entry name" value="FAD/NAD-bd_sf"/>
</dbReference>
<dbReference type="Gene3D" id="1.10.1060.10">
    <property type="entry name" value="Alpha-helical ferredoxin"/>
    <property type="match status" value="1"/>
</dbReference>
<organism evidence="3 4">
    <name type="scientific">Methanocalculus chunghsingensis</name>
    <dbReference type="NCBI Taxonomy" id="156457"/>
    <lineage>
        <taxon>Archaea</taxon>
        <taxon>Methanobacteriati</taxon>
        <taxon>Methanobacteriota</taxon>
        <taxon>Stenosarchaea group</taxon>
        <taxon>Methanomicrobia</taxon>
        <taxon>Methanomicrobiales</taxon>
        <taxon>Methanocalculaceae</taxon>
        <taxon>Methanocalculus</taxon>
    </lineage>
</organism>
<dbReference type="InterPro" id="IPR009051">
    <property type="entry name" value="Helical_ferredxn"/>
</dbReference>
<evidence type="ECO:0000259" key="1">
    <source>
        <dbReference type="Pfam" id="PF07992"/>
    </source>
</evidence>